<dbReference type="InterPro" id="IPR029044">
    <property type="entry name" value="Nucleotide-diphossugar_trans"/>
</dbReference>
<comment type="caution">
    <text evidence="1">The sequence shown here is derived from an EMBL/GenBank/DDBJ whole genome shotgun (WGS) entry which is preliminary data.</text>
</comment>
<reference evidence="2" key="1">
    <citation type="journal article" date="2019" name="Int. J. Syst. Evol. Microbiol.">
        <title>The Global Catalogue of Microorganisms (GCM) 10K type strain sequencing project: providing services to taxonomists for standard genome sequencing and annotation.</title>
        <authorList>
            <consortium name="The Broad Institute Genomics Platform"/>
            <consortium name="The Broad Institute Genome Sequencing Center for Infectious Disease"/>
            <person name="Wu L."/>
            <person name="Ma J."/>
        </authorList>
    </citation>
    <scope>NUCLEOTIDE SEQUENCE [LARGE SCALE GENOMIC DNA]</scope>
    <source>
        <strain evidence="2">KCTC 42662</strain>
    </source>
</reference>
<gene>
    <name evidence="1" type="ORF">ACFSR5_17895</name>
</gene>
<evidence type="ECO:0000313" key="1">
    <source>
        <dbReference type="EMBL" id="MFD2549527.1"/>
    </source>
</evidence>
<evidence type="ECO:0000313" key="2">
    <source>
        <dbReference type="Proteomes" id="UP001597545"/>
    </source>
</evidence>
<dbReference type="Proteomes" id="UP001597545">
    <property type="component" value="Unassembled WGS sequence"/>
</dbReference>
<organism evidence="1 2">
    <name type="scientific">Sphingobacterium suaedae</name>
    <dbReference type="NCBI Taxonomy" id="1686402"/>
    <lineage>
        <taxon>Bacteria</taxon>
        <taxon>Pseudomonadati</taxon>
        <taxon>Bacteroidota</taxon>
        <taxon>Sphingobacteriia</taxon>
        <taxon>Sphingobacteriales</taxon>
        <taxon>Sphingobacteriaceae</taxon>
        <taxon>Sphingobacterium</taxon>
    </lineage>
</organism>
<name>A0ABW5KKM2_9SPHI</name>
<dbReference type="SUPFAM" id="SSF53448">
    <property type="entry name" value="Nucleotide-diphospho-sugar transferases"/>
    <property type="match status" value="1"/>
</dbReference>
<dbReference type="RefSeq" id="WP_380905844.1">
    <property type="nucleotide sequence ID" value="NZ_JBHUEG010000012.1"/>
</dbReference>
<accession>A0ABW5KKM2</accession>
<dbReference type="Pfam" id="PF05704">
    <property type="entry name" value="Caps_synth"/>
    <property type="match status" value="1"/>
</dbReference>
<dbReference type="Gene3D" id="3.90.550.20">
    <property type="match status" value="1"/>
</dbReference>
<sequence>MNFSFFSKQSRPGPIQTAWHIIRKRKIWLGHDKVYDFWKPIVEDYHHNKIDQYDFKAKVVFDTDKIIWQYWGQGFADGTLPEVVRTCVASVDVNKDDYHIVRLDDNNISDYLDLPSFVLKKRYNPEFTRTFFSDLLRVCLLNTYGGVWLDATILLTKPLPSYWQQLDYFVFQRDDTVIEKQFWEHSYAYYWGWNKRFRVRMLNSILVAKKGTPVIRALQDLLLYYWKGQESILNYFFFQILYNVLLESNGNYKTCPLVSDTLPHLLQTKINNPASRFSYQEALKHTGIHKMSYFGTESIRRFNQMVEEILKNTIA</sequence>
<proteinExistence type="predicted"/>
<keyword evidence="2" id="KW-1185">Reference proteome</keyword>
<dbReference type="EMBL" id="JBHULR010000015">
    <property type="protein sequence ID" value="MFD2549527.1"/>
    <property type="molecule type" value="Genomic_DNA"/>
</dbReference>
<dbReference type="InterPro" id="IPR008441">
    <property type="entry name" value="AfumC-like_glycosyl_Trfase"/>
</dbReference>
<protein>
    <submittedName>
        <fullName evidence="1">Capsular polysaccharide synthesis protein</fullName>
    </submittedName>
</protein>